<comment type="subcellular location">
    <subcellularLocation>
        <location evidence="1 11">Cell membrane</location>
        <topology evidence="1 11">Multi-pass membrane protein</topology>
    </subcellularLocation>
</comment>
<dbReference type="InterPro" id="IPR004072">
    <property type="entry name" value="Vmron_rcpt_1"/>
</dbReference>
<evidence type="ECO:0000256" key="1">
    <source>
        <dbReference type="ARBA" id="ARBA00004651"/>
    </source>
</evidence>
<evidence type="ECO:0000256" key="3">
    <source>
        <dbReference type="ARBA" id="ARBA00022475"/>
    </source>
</evidence>
<evidence type="ECO:0000256" key="9">
    <source>
        <dbReference type="ARBA" id="ARBA00023170"/>
    </source>
</evidence>
<sequence>MDVKDLVIGVVFLFQSIIGILGNFSLLSYYLIHYFIKQKLKTKDLIFTHLFTANSLIIVSKGVLMTIQAFGMQWLISDFGCKVLLYVQRLGRNMSIGTTCFLSVFQAITISSSDSSCMLLKAKITKYIGLYITLCWVLYMVINMIFPVYLYIKGNSKNMTHKRNSAYCSNVGYDEVAVSLYTVFCVFSEVLLSVIVAWSGGFMVVILYRHKQRVQHIRSSHVSFSVSPESRATQSILVLVFTFLGLYTLSSILQGWNAFVYDNEGWIMNITAIISMCFPTLGPFIMSHNSIAVFEFLFFCMRNRNIS</sequence>
<keyword evidence="7 11" id="KW-0297">G-protein coupled receptor</keyword>
<keyword evidence="6 11" id="KW-1133">Transmembrane helix</keyword>
<keyword evidence="9 11" id="KW-0675">Receptor</keyword>
<feature type="domain" description="G-protein coupled receptors family 1 profile" evidence="12">
    <location>
        <begin position="22"/>
        <end position="286"/>
    </location>
</feature>
<comment type="similarity">
    <text evidence="2 11">Belongs to the G-protein coupled receptor 1 family.</text>
</comment>
<gene>
    <name evidence="14" type="primary">LOC102001909</name>
</gene>
<evidence type="ECO:0000256" key="11">
    <source>
        <dbReference type="RuleBase" id="RU364061"/>
    </source>
</evidence>
<feature type="transmembrane region" description="Helical" evidence="11">
    <location>
        <begin position="127"/>
        <end position="152"/>
    </location>
</feature>
<keyword evidence="3 11" id="KW-1003">Cell membrane</keyword>
<evidence type="ECO:0000256" key="10">
    <source>
        <dbReference type="ARBA" id="ARBA00023224"/>
    </source>
</evidence>
<keyword evidence="8 11" id="KW-0472">Membrane</keyword>
<dbReference type="Proteomes" id="UP000694915">
    <property type="component" value="Unplaced"/>
</dbReference>
<feature type="transmembrane region" description="Helical" evidence="11">
    <location>
        <begin position="6"/>
        <end position="32"/>
    </location>
</feature>
<dbReference type="PANTHER" id="PTHR24062">
    <property type="entry name" value="VOMERONASAL TYPE-1 RECEPTOR"/>
    <property type="match status" value="1"/>
</dbReference>
<keyword evidence="4 11" id="KW-0589">Pheromone response</keyword>
<feature type="transmembrane region" description="Helical" evidence="11">
    <location>
        <begin position="53"/>
        <end position="76"/>
    </location>
</feature>
<dbReference type="GeneID" id="102001909"/>
<feature type="transmembrane region" description="Helical" evidence="11">
    <location>
        <begin position="96"/>
        <end position="120"/>
    </location>
</feature>
<evidence type="ECO:0000259" key="12">
    <source>
        <dbReference type="PROSITE" id="PS50262"/>
    </source>
</evidence>
<organism evidence="13 14">
    <name type="scientific">Microtus ochrogaster</name>
    <name type="common">Prairie vole</name>
    <dbReference type="NCBI Taxonomy" id="79684"/>
    <lineage>
        <taxon>Eukaryota</taxon>
        <taxon>Metazoa</taxon>
        <taxon>Chordata</taxon>
        <taxon>Craniata</taxon>
        <taxon>Vertebrata</taxon>
        <taxon>Euteleostomi</taxon>
        <taxon>Mammalia</taxon>
        <taxon>Eutheria</taxon>
        <taxon>Euarchontoglires</taxon>
        <taxon>Glires</taxon>
        <taxon>Rodentia</taxon>
        <taxon>Myomorpha</taxon>
        <taxon>Muroidea</taxon>
        <taxon>Cricetidae</taxon>
        <taxon>Arvicolinae</taxon>
        <taxon>Microtus</taxon>
    </lineage>
</organism>
<evidence type="ECO:0000256" key="7">
    <source>
        <dbReference type="ARBA" id="ARBA00023040"/>
    </source>
</evidence>
<evidence type="ECO:0000313" key="13">
    <source>
        <dbReference type="Proteomes" id="UP000694915"/>
    </source>
</evidence>
<keyword evidence="10 11" id="KW-0807">Transducer</keyword>
<dbReference type="Gene3D" id="1.20.1070.10">
    <property type="entry name" value="Rhodopsin 7-helix transmembrane proteins"/>
    <property type="match status" value="1"/>
</dbReference>
<dbReference type="InterPro" id="IPR017452">
    <property type="entry name" value="GPCR_Rhodpsn_7TM"/>
</dbReference>
<evidence type="ECO:0000256" key="4">
    <source>
        <dbReference type="ARBA" id="ARBA00022507"/>
    </source>
</evidence>
<evidence type="ECO:0000256" key="6">
    <source>
        <dbReference type="ARBA" id="ARBA00022989"/>
    </source>
</evidence>
<keyword evidence="13" id="KW-1185">Reference proteome</keyword>
<protein>
    <recommendedName>
        <fullName evidence="11">Vomeronasal type-1 receptor</fullName>
    </recommendedName>
</protein>
<proteinExistence type="inferred from homology"/>
<dbReference type="Pfam" id="PF03402">
    <property type="entry name" value="V1R"/>
    <property type="match status" value="1"/>
</dbReference>
<dbReference type="SUPFAM" id="SSF81321">
    <property type="entry name" value="Family A G protein-coupled receptor-like"/>
    <property type="match status" value="1"/>
</dbReference>
<feature type="transmembrane region" description="Helical" evidence="11">
    <location>
        <begin position="236"/>
        <end position="254"/>
    </location>
</feature>
<evidence type="ECO:0000313" key="14">
    <source>
        <dbReference type="RefSeq" id="XP_005372252.1"/>
    </source>
</evidence>
<reference evidence="14" key="1">
    <citation type="submission" date="2025-08" db="UniProtKB">
        <authorList>
            <consortium name="RefSeq"/>
        </authorList>
    </citation>
    <scope>IDENTIFICATION</scope>
</reference>
<dbReference type="RefSeq" id="XP_005372252.1">
    <property type="nucleotide sequence ID" value="XM_005372195.1"/>
</dbReference>
<evidence type="ECO:0000256" key="5">
    <source>
        <dbReference type="ARBA" id="ARBA00022692"/>
    </source>
</evidence>
<evidence type="ECO:0000256" key="2">
    <source>
        <dbReference type="ARBA" id="ARBA00010663"/>
    </source>
</evidence>
<evidence type="ECO:0000256" key="8">
    <source>
        <dbReference type="ARBA" id="ARBA00023136"/>
    </source>
</evidence>
<dbReference type="PRINTS" id="PR01534">
    <property type="entry name" value="VOMERONASL1R"/>
</dbReference>
<dbReference type="PROSITE" id="PS50262">
    <property type="entry name" value="G_PROTEIN_RECEP_F1_2"/>
    <property type="match status" value="1"/>
</dbReference>
<keyword evidence="5 11" id="KW-0812">Transmembrane</keyword>
<feature type="transmembrane region" description="Helical" evidence="11">
    <location>
        <begin position="266"/>
        <end position="299"/>
    </location>
</feature>
<accession>A0ABM0LT08</accession>
<name>A0ABM0LT08_MICOH</name>
<feature type="transmembrane region" description="Helical" evidence="11">
    <location>
        <begin position="180"/>
        <end position="208"/>
    </location>
</feature>